<dbReference type="EMBL" id="JANFNG010000001">
    <property type="protein sequence ID" value="MCQ4079402.1"/>
    <property type="molecule type" value="Genomic_DNA"/>
</dbReference>
<reference evidence="1" key="1">
    <citation type="submission" date="2022-06" db="EMBL/GenBank/DDBJ databases">
        <title>Draft genome sequence of Streptomyces sp. RB6PN25 isolated from peat swamp forest in Thailand.</title>
        <authorList>
            <person name="Duangmal K."/>
            <person name="Klaysubun C."/>
        </authorList>
    </citation>
    <scope>NUCLEOTIDE SEQUENCE</scope>
    <source>
        <strain evidence="1">RB6PN25</strain>
    </source>
</reference>
<comment type="caution">
    <text evidence="1">The sequence shown here is derived from an EMBL/GenBank/DDBJ whole genome shotgun (WGS) entry which is preliminary data.</text>
</comment>
<protein>
    <submittedName>
        <fullName evidence="1">Uncharacterized protein</fullName>
    </submittedName>
</protein>
<proteinExistence type="predicted"/>
<name>A0ABT1PS72_9ACTN</name>
<evidence type="ECO:0000313" key="1">
    <source>
        <dbReference type="EMBL" id="MCQ4079402.1"/>
    </source>
</evidence>
<dbReference type="Proteomes" id="UP001057702">
    <property type="component" value="Unassembled WGS sequence"/>
</dbReference>
<accession>A0ABT1PS72</accession>
<gene>
    <name evidence="1" type="ORF">NGB36_01980</name>
</gene>
<organism evidence="1 2">
    <name type="scientific">Streptomyces humicola</name>
    <dbReference type="NCBI Taxonomy" id="2953240"/>
    <lineage>
        <taxon>Bacteria</taxon>
        <taxon>Bacillati</taxon>
        <taxon>Actinomycetota</taxon>
        <taxon>Actinomycetes</taxon>
        <taxon>Kitasatosporales</taxon>
        <taxon>Streptomycetaceae</taxon>
        <taxon>Streptomyces</taxon>
    </lineage>
</organism>
<keyword evidence="2" id="KW-1185">Reference proteome</keyword>
<evidence type="ECO:0000313" key="2">
    <source>
        <dbReference type="Proteomes" id="UP001057702"/>
    </source>
</evidence>
<sequence length="46" mass="4637">MAYPQMMTTRTSSQGAAAAVVAPTKADTAMPALAAATAATWVRVTP</sequence>